<organism evidence="6">
    <name type="scientific">Soboliphyme baturini</name>
    <dbReference type="NCBI Taxonomy" id="241478"/>
    <lineage>
        <taxon>Eukaryota</taxon>
        <taxon>Metazoa</taxon>
        <taxon>Ecdysozoa</taxon>
        <taxon>Nematoda</taxon>
        <taxon>Enoplea</taxon>
        <taxon>Dorylaimia</taxon>
        <taxon>Dioctophymatida</taxon>
        <taxon>Dioctophymatoidea</taxon>
        <taxon>Soboliphymatidae</taxon>
        <taxon>Soboliphyme</taxon>
    </lineage>
</organism>
<dbReference type="SUPFAM" id="SSF47954">
    <property type="entry name" value="Cyclin-like"/>
    <property type="match status" value="1"/>
</dbReference>
<evidence type="ECO:0000256" key="2">
    <source>
        <dbReference type="RuleBase" id="RU000383"/>
    </source>
</evidence>
<dbReference type="InterPro" id="IPR006671">
    <property type="entry name" value="Cyclin_N"/>
</dbReference>
<dbReference type="OrthoDB" id="5918047at2759"/>
<evidence type="ECO:0000256" key="1">
    <source>
        <dbReference type="ARBA" id="ARBA00023127"/>
    </source>
</evidence>
<keyword evidence="1 2" id="KW-0195">Cyclin</keyword>
<evidence type="ECO:0000313" key="4">
    <source>
        <dbReference type="EMBL" id="VDP34343.1"/>
    </source>
</evidence>
<dbReference type="SMART" id="SM00385">
    <property type="entry name" value="CYCLIN"/>
    <property type="match status" value="1"/>
</dbReference>
<dbReference type="Proteomes" id="UP000270296">
    <property type="component" value="Unassembled WGS sequence"/>
</dbReference>
<name>A0A183J4F1_9BILA</name>
<dbReference type="InterPro" id="IPR043198">
    <property type="entry name" value="Cyclin/Ssn8"/>
</dbReference>
<dbReference type="GO" id="GO:0016538">
    <property type="term" value="F:cyclin-dependent protein serine/threonine kinase regulator activity"/>
    <property type="evidence" value="ECO:0007669"/>
    <property type="project" value="InterPro"/>
</dbReference>
<comment type="similarity">
    <text evidence="2">Belongs to the cyclin family.</text>
</comment>
<evidence type="ECO:0000313" key="6">
    <source>
        <dbReference type="WBParaSite" id="SBAD_0001112501-mRNA-1"/>
    </source>
</evidence>
<dbReference type="Pfam" id="PF00134">
    <property type="entry name" value="Cyclin_N"/>
    <property type="match status" value="1"/>
</dbReference>
<evidence type="ECO:0000259" key="3">
    <source>
        <dbReference type="SMART" id="SM00385"/>
    </source>
</evidence>
<dbReference type="GO" id="GO:0006357">
    <property type="term" value="P:regulation of transcription by RNA polymerase II"/>
    <property type="evidence" value="ECO:0007669"/>
    <property type="project" value="InterPro"/>
</dbReference>
<dbReference type="Gene3D" id="1.10.472.10">
    <property type="entry name" value="Cyclin-like"/>
    <property type="match status" value="1"/>
</dbReference>
<reference evidence="6" key="1">
    <citation type="submission" date="2016-06" db="UniProtKB">
        <authorList>
            <consortium name="WormBaseParasite"/>
        </authorList>
    </citation>
    <scope>IDENTIFICATION</scope>
</reference>
<feature type="domain" description="Cyclin-like" evidence="3">
    <location>
        <begin position="50"/>
        <end position="149"/>
    </location>
</feature>
<dbReference type="InterPro" id="IPR036915">
    <property type="entry name" value="Cyclin-like_sf"/>
</dbReference>
<dbReference type="AlphaFoldDB" id="A0A183J4F1"/>
<dbReference type="EMBL" id="UZAM01014509">
    <property type="protein sequence ID" value="VDP34343.1"/>
    <property type="molecule type" value="Genomic_DNA"/>
</dbReference>
<reference evidence="4 5" key="2">
    <citation type="submission" date="2018-11" db="EMBL/GenBank/DDBJ databases">
        <authorList>
            <consortium name="Pathogen Informatics"/>
        </authorList>
    </citation>
    <scope>NUCLEOTIDE SEQUENCE [LARGE SCALE GENOMIC DNA]</scope>
</reference>
<accession>A0A183J4F1</accession>
<dbReference type="PANTHER" id="PTHR10026">
    <property type="entry name" value="CYCLIN"/>
    <property type="match status" value="1"/>
</dbReference>
<dbReference type="InterPro" id="IPR013763">
    <property type="entry name" value="Cyclin-like_dom"/>
</dbReference>
<sequence length="188" mass="21540">MAAEAKAQHPTSGQHEINWIFSVERLADAPSIREGLSAEQELFYRQQSANHIQEMGSKLTLSQLCMNTALVFMHRFYAFHSFHRFPRSDIAAAALFLAAKVEECPRKLEYVVKVSHALQHRDNPGLDVKSDKYAEEAQKIVTYENILLQTLSFDLHVEHPHAHVVRCCQMIKGKLWRSDVVLPVCRFP</sequence>
<gene>
    <name evidence="4" type="ORF">SBAD_LOCUS10749</name>
</gene>
<dbReference type="WBParaSite" id="SBAD_0001112501-mRNA-1">
    <property type="protein sequence ID" value="SBAD_0001112501-mRNA-1"/>
    <property type="gene ID" value="SBAD_0001112501"/>
</dbReference>
<keyword evidence="5" id="KW-1185">Reference proteome</keyword>
<proteinExistence type="inferred from homology"/>
<protein>
    <submittedName>
        <fullName evidence="6">CYCLIN domain-containing protein</fullName>
    </submittedName>
</protein>
<evidence type="ECO:0000313" key="5">
    <source>
        <dbReference type="Proteomes" id="UP000270296"/>
    </source>
</evidence>